<dbReference type="PANTHER" id="PTHR45138:SF9">
    <property type="entry name" value="DIGUANYLATE CYCLASE DGCM-RELATED"/>
    <property type="match status" value="1"/>
</dbReference>
<dbReference type="SMART" id="SM00091">
    <property type="entry name" value="PAS"/>
    <property type="match status" value="1"/>
</dbReference>
<dbReference type="InterPro" id="IPR035965">
    <property type="entry name" value="PAS-like_dom_sf"/>
</dbReference>
<dbReference type="SUPFAM" id="SSF55785">
    <property type="entry name" value="PYP-like sensor domain (PAS domain)"/>
    <property type="match status" value="2"/>
</dbReference>
<dbReference type="InterPro" id="IPR013655">
    <property type="entry name" value="PAS_fold_3"/>
</dbReference>
<dbReference type="GO" id="GO:0052621">
    <property type="term" value="F:diguanylate cyclase activity"/>
    <property type="evidence" value="ECO:0007669"/>
    <property type="project" value="UniProtKB-EC"/>
</dbReference>
<dbReference type="InterPro" id="IPR050469">
    <property type="entry name" value="Diguanylate_Cyclase"/>
</dbReference>
<dbReference type="PROSITE" id="PS50887">
    <property type="entry name" value="GGDEF"/>
    <property type="match status" value="1"/>
</dbReference>
<dbReference type="Pfam" id="PF08447">
    <property type="entry name" value="PAS_3"/>
    <property type="match status" value="1"/>
</dbReference>
<evidence type="ECO:0000256" key="2">
    <source>
        <dbReference type="ARBA" id="ARBA00034247"/>
    </source>
</evidence>
<comment type="catalytic activity">
    <reaction evidence="2">
        <text>2 GTP = 3',3'-c-di-GMP + 2 diphosphate</text>
        <dbReference type="Rhea" id="RHEA:24898"/>
        <dbReference type="ChEBI" id="CHEBI:33019"/>
        <dbReference type="ChEBI" id="CHEBI:37565"/>
        <dbReference type="ChEBI" id="CHEBI:58805"/>
        <dbReference type="EC" id="2.7.7.65"/>
    </reaction>
</comment>
<dbReference type="PROSITE" id="PS50112">
    <property type="entry name" value="PAS"/>
    <property type="match status" value="1"/>
</dbReference>
<dbReference type="EMBL" id="AP011643">
    <property type="protein sequence ID" value="BAL52917.1"/>
    <property type="molecule type" value="Genomic_DNA"/>
</dbReference>
<dbReference type="Gene3D" id="3.30.70.270">
    <property type="match status" value="1"/>
</dbReference>
<evidence type="ECO:0000259" key="4">
    <source>
        <dbReference type="PROSITE" id="PS50113"/>
    </source>
</evidence>
<dbReference type="NCBIfam" id="TIGR00254">
    <property type="entry name" value="GGDEF"/>
    <property type="match status" value="1"/>
</dbReference>
<dbReference type="PANTHER" id="PTHR45138">
    <property type="entry name" value="REGULATORY COMPONENTS OF SENSORY TRANSDUCTION SYSTEM"/>
    <property type="match status" value="1"/>
</dbReference>
<evidence type="ECO:0000259" key="3">
    <source>
        <dbReference type="PROSITE" id="PS50112"/>
    </source>
</evidence>
<dbReference type="GO" id="GO:1902201">
    <property type="term" value="P:negative regulation of bacterial-type flagellum-dependent cell motility"/>
    <property type="evidence" value="ECO:0007669"/>
    <property type="project" value="TreeGrafter"/>
</dbReference>
<reference evidence="6" key="1">
    <citation type="journal article" date="2005" name="Environ. Microbiol.">
        <title>Genetic and functional properties of uncultivated thermophilic crenarchaeotes from a subsurface gold mine as revealed by analysis of genome fragments.</title>
        <authorList>
            <person name="Nunoura T."/>
            <person name="Hirayama H."/>
            <person name="Takami H."/>
            <person name="Oida H."/>
            <person name="Nishi S."/>
            <person name="Shimamura S."/>
            <person name="Suzuki Y."/>
            <person name="Inagaki F."/>
            <person name="Takai K."/>
            <person name="Nealson K.H."/>
            <person name="Horikoshi K."/>
        </authorList>
    </citation>
    <scope>NUCLEOTIDE SEQUENCE</scope>
</reference>
<gene>
    <name evidence="6" type="ORF">HGMM_F03G12C12</name>
</gene>
<dbReference type="InterPro" id="IPR000014">
    <property type="entry name" value="PAS"/>
</dbReference>
<accession>H5S9T1</accession>
<dbReference type="PROSITE" id="PS50113">
    <property type="entry name" value="PAC"/>
    <property type="match status" value="1"/>
</dbReference>
<dbReference type="InterPro" id="IPR029787">
    <property type="entry name" value="Nucleotide_cyclase"/>
</dbReference>
<feature type="domain" description="PAC" evidence="4">
    <location>
        <begin position="199"/>
        <end position="251"/>
    </location>
</feature>
<dbReference type="InterPro" id="IPR043128">
    <property type="entry name" value="Rev_trsase/Diguanyl_cyclase"/>
</dbReference>
<dbReference type="CDD" id="cd00130">
    <property type="entry name" value="PAS"/>
    <property type="match status" value="1"/>
</dbReference>
<protein>
    <recommendedName>
        <fullName evidence="1">diguanylate cyclase</fullName>
        <ecNumber evidence="1">2.7.7.65</ecNumber>
    </recommendedName>
</protein>
<dbReference type="Pfam" id="PF00990">
    <property type="entry name" value="GGDEF"/>
    <property type="match status" value="1"/>
</dbReference>
<dbReference type="GO" id="GO:0043709">
    <property type="term" value="P:cell adhesion involved in single-species biofilm formation"/>
    <property type="evidence" value="ECO:0007669"/>
    <property type="project" value="TreeGrafter"/>
</dbReference>
<evidence type="ECO:0000259" key="5">
    <source>
        <dbReference type="PROSITE" id="PS50887"/>
    </source>
</evidence>
<dbReference type="InterPro" id="IPR000700">
    <property type="entry name" value="PAS-assoc_C"/>
</dbReference>
<evidence type="ECO:0000313" key="6">
    <source>
        <dbReference type="EMBL" id="BAL52917.1"/>
    </source>
</evidence>
<dbReference type="AlphaFoldDB" id="H5S9T1"/>
<organism evidence="6">
    <name type="scientific">uncultured beta proteobacterium</name>
    <dbReference type="NCBI Taxonomy" id="86027"/>
    <lineage>
        <taxon>Bacteria</taxon>
        <taxon>Pseudomonadati</taxon>
        <taxon>Pseudomonadota</taxon>
        <taxon>Betaproteobacteria</taxon>
        <taxon>environmental samples</taxon>
    </lineage>
</organism>
<feature type="domain" description="PAS" evidence="3">
    <location>
        <begin position="133"/>
        <end position="182"/>
    </location>
</feature>
<dbReference type="GO" id="GO:0005886">
    <property type="term" value="C:plasma membrane"/>
    <property type="evidence" value="ECO:0007669"/>
    <property type="project" value="TreeGrafter"/>
</dbReference>
<feature type="domain" description="GGDEF" evidence="5">
    <location>
        <begin position="285"/>
        <end position="419"/>
    </location>
</feature>
<name>H5S9T1_9PROT</name>
<dbReference type="SUPFAM" id="SSF55073">
    <property type="entry name" value="Nucleotide cyclase"/>
    <property type="match status" value="1"/>
</dbReference>
<dbReference type="FunFam" id="3.30.70.270:FF:000001">
    <property type="entry name" value="Diguanylate cyclase domain protein"/>
    <property type="match status" value="1"/>
</dbReference>
<proteinExistence type="predicted"/>
<dbReference type="InterPro" id="IPR000160">
    <property type="entry name" value="GGDEF_dom"/>
</dbReference>
<dbReference type="SMART" id="SM00267">
    <property type="entry name" value="GGDEF"/>
    <property type="match status" value="1"/>
</dbReference>
<sequence>MCGMEPSFERAFWALAAADLALWQLDFRTERATLDARWAGWIGLAVKNGEGVTLTFADWRARVHPNDWPRVRNSLIALVKGLCDSYCERYRIRTEQGGWCWLEDRGRITQRDPQTGRASYGIGVCRNVTAEMEETAWKELLSEAVIRSPVATVVCDADDRIIWVNPAAEQLFARQEAELLGQPIQHFFSCSALPDANRRQGAIALGAKEGATRWVEQIVTPFTSPTSHERFTVFVLHEITERVALEQQLRQLALTDVLTGLPNRRAFMERAEAAFARIVRSVFHERAAVALIDLDHFKRINDTFGHSAGDAVLRDFADLLRTHLRTMDAMGRLGGEEFGVVMPLVAPPERPLSAFERLLRAVRLRRVTFSGHLIQYTCSIGVTEVGPSDHSFDDVLARADRALYRAKAEGRNRLIWLAADE</sequence>
<dbReference type="NCBIfam" id="TIGR00229">
    <property type="entry name" value="sensory_box"/>
    <property type="match status" value="1"/>
</dbReference>
<evidence type="ECO:0000256" key="1">
    <source>
        <dbReference type="ARBA" id="ARBA00012528"/>
    </source>
</evidence>
<dbReference type="Gene3D" id="3.30.450.20">
    <property type="entry name" value="PAS domain"/>
    <property type="match status" value="2"/>
</dbReference>
<dbReference type="CDD" id="cd01949">
    <property type="entry name" value="GGDEF"/>
    <property type="match status" value="1"/>
</dbReference>
<reference evidence="6" key="2">
    <citation type="journal article" date="2012" name="PLoS ONE">
        <title>A Deeply Branching Thermophilic Bacterium with an Ancient Acetyl-CoA Pathway Dominates a Subsurface Ecosystem.</title>
        <authorList>
            <person name="Takami H."/>
            <person name="Noguchi H."/>
            <person name="Takaki Y."/>
            <person name="Uchiyama I."/>
            <person name="Toyoda A."/>
            <person name="Nishi S."/>
            <person name="Chee G.-J."/>
            <person name="Arai W."/>
            <person name="Nunoura T."/>
            <person name="Itoh T."/>
            <person name="Hattori M."/>
            <person name="Takai K."/>
        </authorList>
    </citation>
    <scope>NUCLEOTIDE SEQUENCE</scope>
</reference>
<dbReference type="Pfam" id="PF13426">
    <property type="entry name" value="PAS_9"/>
    <property type="match status" value="1"/>
</dbReference>
<dbReference type="EC" id="2.7.7.65" evidence="1"/>